<comment type="caution">
    <text evidence="2">The sequence shown here is derived from an EMBL/GenBank/DDBJ whole genome shotgun (WGS) entry which is preliminary data.</text>
</comment>
<feature type="compositionally biased region" description="Basic and acidic residues" evidence="1">
    <location>
        <begin position="908"/>
        <end position="918"/>
    </location>
</feature>
<organism evidence="2 3">
    <name type="scientific">Fusarium albosuccineum</name>
    <dbReference type="NCBI Taxonomy" id="1237068"/>
    <lineage>
        <taxon>Eukaryota</taxon>
        <taxon>Fungi</taxon>
        <taxon>Dikarya</taxon>
        <taxon>Ascomycota</taxon>
        <taxon>Pezizomycotina</taxon>
        <taxon>Sordariomycetes</taxon>
        <taxon>Hypocreomycetidae</taxon>
        <taxon>Hypocreales</taxon>
        <taxon>Nectriaceae</taxon>
        <taxon>Fusarium</taxon>
        <taxon>Fusarium decemcellulare species complex</taxon>
    </lineage>
</organism>
<dbReference type="AlphaFoldDB" id="A0A8H4PHZ2"/>
<feature type="compositionally biased region" description="Basic and acidic residues" evidence="1">
    <location>
        <begin position="405"/>
        <end position="418"/>
    </location>
</feature>
<proteinExistence type="predicted"/>
<feature type="region of interest" description="Disordered" evidence="1">
    <location>
        <begin position="577"/>
        <end position="748"/>
    </location>
</feature>
<feature type="compositionally biased region" description="Basic and acidic residues" evidence="1">
    <location>
        <begin position="577"/>
        <end position="586"/>
    </location>
</feature>
<dbReference type="Proteomes" id="UP000554235">
    <property type="component" value="Unassembled WGS sequence"/>
</dbReference>
<feature type="compositionally biased region" description="Polar residues" evidence="1">
    <location>
        <begin position="765"/>
        <end position="780"/>
    </location>
</feature>
<feature type="region of interest" description="Disordered" evidence="1">
    <location>
        <begin position="391"/>
        <end position="418"/>
    </location>
</feature>
<feature type="region of interest" description="Disordered" evidence="1">
    <location>
        <begin position="440"/>
        <end position="469"/>
    </location>
</feature>
<feature type="compositionally biased region" description="Basic and acidic residues" evidence="1">
    <location>
        <begin position="621"/>
        <end position="663"/>
    </location>
</feature>
<feature type="compositionally biased region" description="Basic and acidic residues" evidence="1">
    <location>
        <begin position="856"/>
        <end position="869"/>
    </location>
</feature>
<accession>A0A8H4PHZ2</accession>
<feature type="compositionally biased region" description="Basic and acidic residues" evidence="1">
    <location>
        <begin position="824"/>
        <end position="833"/>
    </location>
</feature>
<sequence length="918" mass="102517">MDRAELELNGIFIEDGTGGCDLLPPHVESLQDALLDFRQTIPDRFSCTDDAMLNKLRNEEISKVANLTDNERTRILDELESCAAAKELARHHNWACRLNLSEYSEDDWKKDFEDLFLSPLAQSAETSNMDTRQTSRTKFYYDAFQQARDRPWTMFGPKHGFDIMKDLLPEPKPSWAAHFPIYVVSPADCPYQRSSIWQLASSHSIADNFSQITLEHLASHGLQPSATGVTKSGRRGATLSDDYVCYPWLIVEHMKDEYKNNKELCYSQTAIAGRAALKMLQNLCRYEQKCSSKTHIPPVVTVTTEHDLVRVWIMHCSATEDSHEMQLIWSGTLTLMVDILALKAILENCHTWATRVLKPWISRQIDLWKQQCPKDCPKPFEASLRYRASHSTEKAVNVRPRTSKTHQEQRQDNSEQDQSLRRLLKEEHDRLFNQLSDKMTENTRPTRLTATNTDAGVNRQSPKPNVGVPTSSIFRFTGAPQVAKFPHRAIATPSTPRPSFSAEFVKRVMSETKGKPTQEPTDMRQYIPKRHDIFKSVKKVAWKGKLIPVKLPDVSSEDILASKPWLRKAIRSPHLVHDNKQVEGKAKGPTWPAAETIKVNDPAEKLKPSNPSSTPPQKLAKSPDDNLKEEEPKEHESEGEKPDEQLDTKRQKKTDDQNSRDLATDQTPSFPDLRSNPTEALSLDSPSSTQKLIKPAKQGDDGGTQQPMNKQDVLFSHKGELPETQSAATPNISKTTQDTPAVAETRSTPVSTFDAGAWSQTKFNFNSLSNSAGTSISSLSVGAGTENDSKEASNPTASKKDANLEKLPVFGEGWLFRRNTTSENNREGDERNEKRVKKGSIPNKQLEAGTGSESQAPREESGSVSKELDNAGNSEDPILCEDGAYDAGSESECNDTESSLHGEGLSAKGEHEDGTSGN</sequence>
<evidence type="ECO:0000313" key="2">
    <source>
        <dbReference type="EMBL" id="KAF4472148.1"/>
    </source>
</evidence>
<feature type="compositionally biased region" description="Polar residues" evidence="1">
    <location>
        <begin position="664"/>
        <end position="691"/>
    </location>
</feature>
<protein>
    <submittedName>
        <fullName evidence="2">Uncharacterized protein</fullName>
    </submittedName>
</protein>
<name>A0A8H4PHZ2_9HYPO</name>
<evidence type="ECO:0000313" key="3">
    <source>
        <dbReference type="Proteomes" id="UP000554235"/>
    </source>
</evidence>
<dbReference type="OrthoDB" id="5081713at2759"/>
<dbReference type="EMBL" id="JAADYS010000120">
    <property type="protein sequence ID" value="KAF4472148.1"/>
    <property type="molecule type" value="Genomic_DNA"/>
</dbReference>
<reference evidence="2 3" key="1">
    <citation type="submission" date="2020-01" db="EMBL/GenBank/DDBJ databases">
        <title>Identification and distribution of gene clusters putatively required for synthesis of sphingolipid metabolism inhibitors in phylogenetically diverse species of the filamentous fungus Fusarium.</title>
        <authorList>
            <person name="Kim H.-S."/>
            <person name="Busman M."/>
            <person name="Brown D.W."/>
            <person name="Divon H."/>
            <person name="Uhlig S."/>
            <person name="Proctor R.H."/>
        </authorList>
    </citation>
    <scope>NUCLEOTIDE SEQUENCE [LARGE SCALE GENOMIC DNA]</scope>
    <source>
        <strain evidence="2 3">NRRL 20459</strain>
    </source>
</reference>
<evidence type="ECO:0000256" key="1">
    <source>
        <dbReference type="SAM" id="MobiDB-lite"/>
    </source>
</evidence>
<feature type="region of interest" description="Disordered" evidence="1">
    <location>
        <begin position="765"/>
        <end position="918"/>
    </location>
</feature>
<feature type="compositionally biased region" description="Polar residues" evidence="1">
    <location>
        <begin position="723"/>
        <end position="748"/>
    </location>
</feature>
<keyword evidence="3" id="KW-1185">Reference proteome</keyword>
<gene>
    <name evidence="2" type="ORF">FALBO_946</name>
</gene>